<dbReference type="GO" id="GO:0004252">
    <property type="term" value="F:serine-type endopeptidase activity"/>
    <property type="evidence" value="ECO:0007669"/>
    <property type="project" value="UniProtKB-UniRule"/>
</dbReference>
<evidence type="ECO:0000256" key="6">
    <source>
        <dbReference type="ARBA" id="ARBA00022801"/>
    </source>
</evidence>
<gene>
    <name evidence="14" type="ORF">RchiOBHm_Chr5g0066891</name>
</gene>
<dbReference type="InterPro" id="IPR000209">
    <property type="entry name" value="Peptidase_S8/S53_dom"/>
</dbReference>
<feature type="domain" description="Inhibitor I9" evidence="12">
    <location>
        <begin position="33"/>
        <end position="110"/>
    </location>
</feature>
<dbReference type="FunFam" id="3.40.50.200:FF:000006">
    <property type="entry name" value="Subtilisin-like protease SBT1.5"/>
    <property type="match status" value="1"/>
</dbReference>
<dbReference type="PRINTS" id="PR00723">
    <property type="entry name" value="SUBTILISIN"/>
</dbReference>
<evidence type="ECO:0000256" key="5">
    <source>
        <dbReference type="ARBA" id="ARBA00022729"/>
    </source>
</evidence>
<feature type="domain" description="Subtilisin-like protease fibronectin type-III" evidence="13">
    <location>
        <begin position="647"/>
        <end position="745"/>
    </location>
</feature>
<proteinExistence type="inferred from homology"/>
<dbReference type="Gramene" id="PRQ34264">
    <property type="protein sequence ID" value="PRQ34264"/>
    <property type="gene ID" value="RchiOBHm_Chr5g0066891"/>
</dbReference>
<evidence type="ECO:0000256" key="9">
    <source>
        <dbReference type="PROSITE-ProRule" id="PRU01240"/>
    </source>
</evidence>
<keyword evidence="3" id="KW-0964">Secreted</keyword>
<dbReference type="OMA" id="IVVYTVP"/>
<dbReference type="InterPro" id="IPR036852">
    <property type="entry name" value="Peptidase_S8/S53_dom_sf"/>
</dbReference>
<dbReference type="InterPro" id="IPR045051">
    <property type="entry name" value="SBT"/>
</dbReference>
<dbReference type="Pfam" id="PF17766">
    <property type="entry name" value="fn3_6"/>
    <property type="match status" value="1"/>
</dbReference>
<dbReference type="GO" id="GO:0006508">
    <property type="term" value="P:proteolysis"/>
    <property type="evidence" value="ECO:0007669"/>
    <property type="project" value="UniProtKB-KW"/>
</dbReference>
<dbReference type="GO" id="GO:0005576">
    <property type="term" value="C:extracellular region"/>
    <property type="evidence" value="ECO:0007669"/>
    <property type="project" value="UniProtKB-SubCell"/>
</dbReference>
<dbReference type="EMBL" id="PDCK01000043">
    <property type="protein sequence ID" value="PRQ34264.1"/>
    <property type="molecule type" value="Genomic_DNA"/>
</dbReference>
<evidence type="ECO:0000256" key="2">
    <source>
        <dbReference type="ARBA" id="ARBA00011073"/>
    </source>
</evidence>
<keyword evidence="15" id="KW-1185">Reference proteome</keyword>
<dbReference type="FunFam" id="3.30.70.80:FF:000002">
    <property type="entry name" value="Subtilisin-like protease SBT5.3"/>
    <property type="match status" value="1"/>
</dbReference>
<evidence type="ECO:0000259" key="12">
    <source>
        <dbReference type="Pfam" id="PF05922"/>
    </source>
</evidence>
<evidence type="ECO:0000256" key="3">
    <source>
        <dbReference type="ARBA" id="ARBA00022525"/>
    </source>
</evidence>
<dbReference type="CDD" id="cd04852">
    <property type="entry name" value="Peptidases_S8_3"/>
    <property type="match status" value="1"/>
</dbReference>
<dbReference type="CDD" id="cd02120">
    <property type="entry name" value="PA_subtilisin_like"/>
    <property type="match status" value="1"/>
</dbReference>
<feature type="active site" description="Charge relay system" evidence="8 9">
    <location>
        <position position="140"/>
    </location>
</feature>
<dbReference type="EC" id="3.4.21.25" evidence="14"/>
<evidence type="ECO:0000256" key="4">
    <source>
        <dbReference type="ARBA" id="ARBA00022670"/>
    </source>
</evidence>
<accession>A0A2P6QJB8</accession>
<dbReference type="InterPro" id="IPR034197">
    <property type="entry name" value="Peptidases_S8_3"/>
</dbReference>
<dbReference type="SUPFAM" id="SSF52743">
    <property type="entry name" value="Subtilisin-like"/>
    <property type="match status" value="1"/>
</dbReference>
<dbReference type="InterPro" id="IPR010259">
    <property type="entry name" value="S8pro/Inhibitor_I9"/>
</dbReference>
<dbReference type="AlphaFoldDB" id="A0A2P6QJB8"/>
<dbReference type="Gene3D" id="3.30.70.80">
    <property type="entry name" value="Peptidase S8 propeptide/proteinase inhibitor I9"/>
    <property type="match status" value="1"/>
</dbReference>
<dbReference type="InterPro" id="IPR015500">
    <property type="entry name" value="Peptidase_S8_subtilisin-rel"/>
</dbReference>
<organism evidence="14 15">
    <name type="scientific">Rosa chinensis</name>
    <name type="common">China rose</name>
    <dbReference type="NCBI Taxonomy" id="74649"/>
    <lineage>
        <taxon>Eukaryota</taxon>
        <taxon>Viridiplantae</taxon>
        <taxon>Streptophyta</taxon>
        <taxon>Embryophyta</taxon>
        <taxon>Tracheophyta</taxon>
        <taxon>Spermatophyta</taxon>
        <taxon>Magnoliopsida</taxon>
        <taxon>eudicotyledons</taxon>
        <taxon>Gunneridae</taxon>
        <taxon>Pentapetalae</taxon>
        <taxon>rosids</taxon>
        <taxon>fabids</taxon>
        <taxon>Rosales</taxon>
        <taxon>Rosaceae</taxon>
        <taxon>Rosoideae</taxon>
        <taxon>Rosoideae incertae sedis</taxon>
        <taxon>Rosa</taxon>
    </lineage>
</organism>
<dbReference type="Pfam" id="PF05922">
    <property type="entry name" value="Inhibitor_I9"/>
    <property type="match status" value="1"/>
</dbReference>
<feature type="active site" description="Charge relay system" evidence="8 9">
    <location>
        <position position="196"/>
    </location>
</feature>
<evidence type="ECO:0000256" key="7">
    <source>
        <dbReference type="ARBA" id="ARBA00022825"/>
    </source>
</evidence>
<dbReference type="InterPro" id="IPR023828">
    <property type="entry name" value="Peptidase_S8_Ser-AS"/>
</dbReference>
<sequence length="751" mass="80666">MTKHGALLFYHTLSILILTLSLLCRATCDDRKVYIVYLGSLSDGLYSPSSHHLSILQRVVQDSSPENVLVRSYKRSFNGFAARLTDQEREKLSKMKEVVSVFPSRTLQLQTTRSWDFMGFNEKIGRNATVESDIIVGVIDSGIWPESESFKDEGFGPPPKKWKGACEGGKKFTCNNKLIGARYYSSTESARDDTGHGTHTASTAAGNAVRDVSFYGLAQGTARGGVPSARIAAYKVCTPGTLCSAHDTLAAFDDAIADGVDIITASVAFSMIQEFDVDPLAIGTFHAMEKGILTSHAAGNNGPSGATVTSVAPWVLTVAASSMDRRIIDKVILGNGRTVIGNSVNSFTLNGTSFPLIHGKNASKNCTETIAGGCEQGCLDSSLVKGKVVLCDKYGLLEAFQSGALGSILPNFRAVDDASYVLPLAGTTINNENYNVVMSYLNSTRYPRVNILKSEVIKNPAAPAVASFSARGPNLILPDIIKPDISAPGIEILAAFSSAPISTTPGDMRRVKYNIQSGTSMACPHVAGVATYVKTFRPDWSPAAIKSSIMTTAAISYTHFHNQSTKSFWLVAWPMNDPSSNVSTGEFAYGSGHINPLKAIDPGLVYDASKEDYIKLLCISYDESRVRLVSGDNSTCPTGPDKGSPKDHNYPSMGAKVTAMQPFTVKFNRRVKNVGNANSTYVAKISPNSKLEIKVVPEVLSFKSLNEEKTFNVTVSGSNLPFESRASASLVWSDGTHGVRSPIVVYTVPRA</sequence>
<keyword evidence="6 9" id="KW-0378">Hydrolase</keyword>
<evidence type="ECO:0000259" key="13">
    <source>
        <dbReference type="Pfam" id="PF17766"/>
    </source>
</evidence>
<feature type="domain" description="Peptidase S8/S53" evidence="11">
    <location>
        <begin position="132"/>
        <end position="562"/>
    </location>
</feature>
<name>A0A2P6QJB8_ROSCH</name>
<keyword evidence="7 9" id="KW-0720">Serine protease</keyword>
<dbReference type="PROSITE" id="PS00138">
    <property type="entry name" value="SUBTILASE_SER"/>
    <property type="match status" value="1"/>
</dbReference>
<feature type="signal peptide" evidence="10">
    <location>
        <begin position="1"/>
        <end position="28"/>
    </location>
</feature>
<evidence type="ECO:0000256" key="10">
    <source>
        <dbReference type="SAM" id="SignalP"/>
    </source>
</evidence>
<dbReference type="Pfam" id="PF00082">
    <property type="entry name" value="Peptidase_S8"/>
    <property type="match status" value="1"/>
</dbReference>
<reference evidence="14 15" key="1">
    <citation type="journal article" date="2018" name="Nat. Genet.">
        <title>The Rosa genome provides new insights in the design of modern roses.</title>
        <authorList>
            <person name="Bendahmane M."/>
        </authorList>
    </citation>
    <scope>NUCLEOTIDE SEQUENCE [LARGE SCALE GENOMIC DNA]</scope>
    <source>
        <strain evidence="15">cv. Old Blush</strain>
    </source>
</reference>
<dbReference type="PROSITE" id="PS51892">
    <property type="entry name" value="SUBTILASE"/>
    <property type="match status" value="1"/>
</dbReference>
<dbReference type="Gene3D" id="2.60.40.2310">
    <property type="match status" value="1"/>
</dbReference>
<comment type="subcellular location">
    <subcellularLocation>
        <location evidence="1">Secreted</location>
    </subcellularLocation>
</comment>
<dbReference type="Gene3D" id="3.50.30.30">
    <property type="match status" value="1"/>
</dbReference>
<evidence type="ECO:0000259" key="11">
    <source>
        <dbReference type="Pfam" id="PF00082"/>
    </source>
</evidence>
<dbReference type="InterPro" id="IPR037045">
    <property type="entry name" value="S8pro/Inhibitor_I9_sf"/>
</dbReference>
<protein>
    <submittedName>
        <fullName evidence="14">Putative cucumisin</fullName>
        <ecNumber evidence="14">3.4.21.25</ecNumber>
    </submittedName>
</protein>
<feature type="active site" description="Charge relay system" evidence="8 9">
    <location>
        <position position="520"/>
    </location>
</feature>
<comment type="caution">
    <text evidence="14">The sequence shown here is derived from an EMBL/GenBank/DDBJ whole genome shotgun (WGS) entry which is preliminary data.</text>
</comment>
<dbReference type="Gene3D" id="3.40.50.200">
    <property type="entry name" value="Peptidase S8/S53 domain"/>
    <property type="match status" value="1"/>
</dbReference>
<dbReference type="PANTHER" id="PTHR10795">
    <property type="entry name" value="PROPROTEIN CONVERTASE SUBTILISIN/KEXIN"/>
    <property type="match status" value="1"/>
</dbReference>
<keyword evidence="4 9" id="KW-0645">Protease</keyword>
<evidence type="ECO:0000256" key="1">
    <source>
        <dbReference type="ARBA" id="ARBA00004613"/>
    </source>
</evidence>
<feature type="chain" id="PRO_5015179844" evidence="10">
    <location>
        <begin position="29"/>
        <end position="751"/>
    </location>
</feature>
<dbReference type="GO" id="GO:0009609">
    <property type="term" value="P:response to symbiotic bacterium"/>
    <property type="evidence" value="ECO:0007669"/>
    <property type="project" value="UniProtKB-ARBA"/>
</dbReference>
<comment type="similarity">
    <text evidence="2 9">Belongs to the peptidase S8 family.</text>
</comment>
<evidence type="ECO:0000313" key="14">
    <source>
        <dbReference type="EMBL" id="PRQ34264.1"/>
    </source>
</evidence>
<dbReference type="InterPro" id="IPR041469">
    <property type="entry name" value="Subtilisin-like_FN3"/>
</dbReference>
<keyword evidence="5 10" id="KW-0732">Signal</keyword>
<evidence type="ECO:0000256" key="8">
    <source>
        <dbReference type="PIRSR" id="PIRSR615500-1"/>
    </source>
</evidence>
<dbReference type="Proteomes" id="UP000238479">
    <property type="component" value="Chromosome 5"/>
</dbReference>
<evidence type="ECO:0000313" key="15">
    <source>
        <dbReference type="Proteomes" id="UP000238479"/>
    </source>
</evidence>